<reference evidence="1 2" key="1">
    <citation type="submission" date="2020-08" db="EMBL/GenBank/DDBJ databases">
        <title>Sequencing the genomes of 1000 actinobacteria strains.</title>
        <authorList>
            <person name="Klenk H.-P."/>
        </authorList>
    </citation>
    <scope>NUCLEOTIDE SEQUENCE [LARGE SCALE GENOMIC DNA]</scope>
    <source>
        <strain evidence="1 2">DSM 19079</strain>
    </source>
</reference>
<accession>A0A4Y8WUT4</accession>
<protein>
    <submittedName>
        <fullName evidence="1">Uncharacterized protein</fullName>
    </submittedName>
</protein>
<dbReference type="OrthoDB" id="4966935at2"/>
<comment type="caution">
    <text evidence="1">The sequence shown here is derived from an EMBL/GenBank/DDBJ whole genome shotgun (WGS) entry which is preliminary data.</text>
</comment>
<keyword evidence="2" id="KW-1185">Reference proteome</keyword>
<organism evidence="1 2">
    <name type="scientific">Micrococcus flavus</name>
    <dbReference type="NCBI Taxonomy" id="384602"/>
    <lineage>
        <taxon>Bacteria</taxon>
        <taxon>Bacillati</taxon>
        <taxon>Actinomycetota</taxon>
        <taxon>Actinomycetes</taxon>
        <taxon>Micrococcales</taxon>
        <taxon>Micrococcaceae</taxon>
        <taxon>Micrococcus</taxon>
    </lineage>
</organism>
<dbReference type="RefSeq" id="WP_135030950.1">
    <property type="nucleotide sequence ID" value="NZ_BMLA01000017.1"/>
</dbReference>
<proteinExistence type="predicted"/>
<sequence length="173" mass="18534">MRPSALLGALAVAAVLAWGFAAITPASPGVYVAVLTAGTFGFGPVYGAPTDRLVDRPWRRLHRVGALARRLGTRWLAHELTVAGWNRRVRRPIRSRADVRAFRRDAVGALVSHTVSTAFHGAAAVALAVAGHPGWALVAVALGLLVHAWPALLQVELLVRVDELRAVATRRPR</sequence>
<dbReference type="AlphaFoldDB" id="A0A4Y8WUT4"/>
<gene>
    <name evidence="1" type="ORF">BJ976_000013</name>
</gene>
<dbReference type="EMBL" id="JACHMC010000001">
    <property type="protein sequence ID" value="MBB4881662.1"/>
    <property type="molecule type" value="Genomic_DNA"/>
</dbReference>
<evidence type="ECO:0000313" key="1">
    <source>
        <dbReference type="EMBL" id="MBB4881662.1"/>
    </source>
</evidence>
<name>A0A4Y8WUT4_9MICC</name>
<evidence type="ECO:0000313" key="2">
    <source>
        <dbReference type="Proteomes" id="UP000560081"/>
    </source>
</evidence>
<dbReference type="Proteomes" id="UP000560081">
    <property type="component" value="Unassembled WGS sequence"/>
</dbReference>